<accession>A0ABW2T508</accession>
<keyword evidence="1" id="KW-0472">Membrane</keyword>
<dbReference type="EMBL" id="JBHTEE010000001">
    <property type="protein sequence ID" value="MFC7603728.1"/>
    <property type="molecule type" value="Genomic_DNA"/>
</dbReference>
<evidence type="ECO:0000313" key="2">
    <source>
        <dbReference type="EMBL" id="MFC7603728.1"/>
    </source>
</evidence>
<keyword evidence="1" id="KW-0812">Transmembrane</keyword>
<reference evidence="3" key="1">
    <citation type="journal article" date="2019" name="Int. J. Syst. Evol. Microbiol.">
        <title>The Global Catalogue of Microorganisms (GCM) 10K type strain sequencing project: providing services to taxonomists for standard genome sequencing and annotation.</title>
        <authorList>
            <consortium name="The Broad Institute Genomics Platform"/>
            <consortium name="The Broad Institute Genome Sequencing Center for Infectious Disease"/>
            <person name="Wu L."/>
            <person name="Ma J."/>
        </authorList>
    </citation>
    <scope>NUCLEOTIDE SEQUENCE [LARGE SCALE GENOMIC DNA]</scope>
    <source>
        <strain evidence="3">JCM 10083</strain>
    </source>
</reference>
<organism evidence="2 3">
    <name type="scientific">Streptosporangium amethystogenes subsp. fukuiense</name>
    <dbReference type="NCBI Taxonomy" id="698418"/>
    <lineage>
        <taxon>Bacteria</taxon>
        <taxon>Bacillati</taxon>
        <taxon>Actinomycetota</taxon>
        <taxon>Actinomycetes</taxon>
        <taxon>Streptosporangiales</taxon>
        <taxon>Streptosporangiaceae</taxon>
        <taxon>Streptosporangium</taxon>
    </lineage>
</organism>
<dbReference type="RefSeq" id="WP_343981841.1">
    <property type="nucleotide sequence ID" value="NZ_BAAAGK010000233.1"/>
</dbReference>
<keyword evidence="1" id="KW-1133">Transmembrane helix</keyword>
<sequence>MTLKPYWPLILTIQAALVLLVGLAGGAWIAVVAVVLISAVCVVAGLFLGMEAGRSRAASDLTRAHRETETARAERDAQQATNADLLAARDRALRQSEMSAQLAESHLARARQAEALLPAEQRR</sequence>
<keyword evidence="3" id="KW-1185">Reference proteome</keyword>
<evidence type="ECO:0000256" key="1">
    <source>
        <dbReference type="SAM" id="Phobius"/>
    </source>
</evidence>
<feature type="transmembrane region" description="Helical" evidence="1">
    <location>
        <begin position="15"/>
        <end position="48"/>
    </location>
</feature>
<comment type="caution">
    <text evidence="2">The sequence shown here is derived from an EMBL/GenBank/DDBJ whole genome shotgun (WGS) entry which is preliminary data.</text>
</comment>
<evidence type="ECO:0000313" key="3">
    <source>
        <dbReference type="Proteomes" id="UP001596514"/>
    </source>
</evidence>
<gene>
    <name evidence="2" type="ORF">ACFQVD_26800</name>
</gene>
<dbReference type="Proteomes" id="UP001596514">
    <property type="component" value="Unassembled WGS sequence"/>
</dbReference>
<name>A0ABW2T508_9ACTN</name>
<proteinExistence type="predicted"/>
<protein>
    <submittedName>
        <fullName evidence="2">Uncharacterized protein</fullName>
    </submittedName>
</protein>